<sequence length="26" mass="3053">MYTWFCSFGRCHSLRNILSYLVGAKV</sequence>
<evidence type="ECO:0000313" key="5">
    <source>
        <dbReference type="Proteomes" id="UP000298073"/>
    </source>
</evidence>
<comment type="caution">
    <text evidence="1">The sequence shown here is derived from an EMBL/GenBank/DDBJ whole genome shotgun (WGS) entry which is preliminary data.</text>
</comment>
<reference evidence="2 5" key="2">
    <citation type="submission" date="2019-03" db="EMBL/GenBank/DDBJ databases">
        <title>Diversity of the mouse oral microbiome.</title>
        <authorList>
            <person name="Joseph S."/>
            <person name="Aduse-Opoku J."/>
            <person name="Curtis M."/>
            <person name="Wade W."/>
            <person name="Hashim A."/>
        </authorList>
    </citation>
    <scope>NUCLEOTIDE SEQUENCE [LARGE SCALE GENOMIC DNA]</scope>
    <source>
        <strain evidence="2 5">P2318</strain>
    </source>
</reference>
<keyword evidence="6" id="KW-1185">Reference proteome</keyword>
<name>A0A3L7Z3Z2_9BACE</name>
<proteinExistence type="predicted"/>
<gene>
    <name evidence="1" type="ORF">D7Y07_06515</name>
    <name evidence="2" type="ORF">E4T97_15135</name>
    <name evidence="3" type="ORF">E5356_15075</name>
</gene>
<dbReference type="EMBL" id="SRZA01000057">
    <property type="protein sequence ID" value="TGX99998.1"/>
    <property type="molecule type" value="Genomic_DNA"/>
</dbReference>
<accession>A0A3L7Z3Z2</accession>
<evidence type="ECO:0000313" key="4">
    <source>
        <dbReference type="Proteomes" id="UP000267159"/>
    </source>
</evidence>
<dbReference type="NCBIfam" id="TIGR01053">
    <property type="entry name" value="LSD1"/>
    <property type="match status" value="1"/>
</dbReference>
<dbReference type="Proteomes" id="UP000305751">
    <property type="component" value="Unassembled WGS sequence"/>
</dbReference>
<protein>
    <submittedName>
        <fullName evidence="1">Uncharacterized protein</fullName>
    </submittedName>
</protein>
<dbReference type="Proteomes" id="UP000298073">
    <property type="component" value="Unassembled WGS sequence"/>
</dbReference>
<reference evidence="1 4" key="1">
    <citation type="submission" date="2018-09" db="EMBL/GenBank/DDBJ databases">
        <title>Murine metabolic-syndrome-specific gut microbial biobank.</title>
        <authorList>
            <person name="Liu C."/>
        </authorList>
    </citation>
    <scope>NUCLEOTIDE SEQUENCE [LARGE SCALE GENOMIC DNA]</scope>
    <source>
        <strain evidence="1 4">0.1X-D8-26</strain>
    </source>
</reference>
<dbReference type="EMBL" id="RAZM01000014">
    <property type="protein sequence ID" value="RLT80794.1"/>
    <property type="molecule type" value="Genomic_DNA"/>
</dbReference>
<dbReference type="AlphaFoldDB" id="A0A3L7Z3Z2"/>
<dbReference type="Proteomes" id="UP000267159">
    <property type="component" value="Unassembled WGS sequence"/>
</dbReference>
<dbReference type="EMBL" id="SPPV01000037">
    <property type="protein sequence ID" value="TFU47399.1"/>
    <property type="molecule type" value="Genomic_DNA"/>
</dbReference>
<evidence type="ECO:0000313" key="1">
    <source>
        <dbReference type="EMBL" id="RLT80794.1"/>
    </source>
</evidence>
<organism evidence="1 4">
    <name type="scientific">Bacteroides acidifaciens</name>
    <dbReference type="NCBI Taxonomy" id="85831"/>
    <lineage>
        <taxon>Bacteria</taxon>
        <taxon>Pseudomonadati</taxon>
        <taxon>Bacteroidota</taxon>
        <taxon>Bacteroidia</taxon>
        <taxon>Bacteroidales</taxon>
        <taxon>Bacteroidaceae</taxon>
        <taxon>Bacteroides</taxon>
    </lineage>
</organism>
<evidence type="ECO:0000313" key="6">
    <source>
        <dbReference type="Proteomes" id="UP000305751"/>
    </source>
</evidence>
<evidence type="ECO:0000313" key="3">
    <source>
        <dbReference type="EMBL" id="TGX99998.1"/>
    </source>
</evidence>
<evidence type="ECO:0000313" key="2">
    <source>
        <dbReference type="EMBL" id="TFU47399.1"/>
    </source>
</evidence>
<reference evidence="3 6" key="3">
    <citation type="submission" date="2019-04" db="EMBL/GenBank/DDBJ databases">
        <title>Microbes associate with the intestines of laboratory mice.</title>
        <authorList>
            <person name="Navarre W."/>
            <person name="Wong E."/>
            <person name="Huang K."/>
            <person name="Tropini C."/>
            <person name="Ng K."/>
            <person name="Yu B."/>
        </authorList>
    </citation>
    <scope>NUCLEOTIDE SEQUENCE [LARGE SCALE GENOMIC DNA]</scope>
    <source>
        <strain evidence="3 6">NM70_E10</strain>
    </source>
</reference>